<evidence type="ECO:0000256" key="1">
    <source>
        <dbReference type="ARBA" id="ARBA00001933"/>
    </source>
</evidence>
<dbReference type="PANTHER" id="PTHR42885">
    <property type="entry name" value="HISTIDINOL-PHOSPHATE AMINOTRANSFERASE-RELATED"/>
    <property type="match status" value="1"/>
</dbReference>
<evidence type="ECO:0000256" key="2">
    <source>
        <dbReference type="ARBA" id="ARBA00022576"/>
    </source>
</evidence>
<evidence type="ECO:0000313" key="9">
    <source>
        <dbReference type="EMBL" id="VAX17801.1"/>
    </source>
</evidence>
<accession>A0A3B1BTF1</accession>
<dbReference type="InterPro" id="IPR015422">
    <property type="entry name" value="PyrdxlP-dep_Trfase_small"/>
</dbReference>
<keyword evidence="2 9" id="KW-0032">Aminotransferase</keyword>
<dbReference type="EC" id="2.6.1.9" evidence="9"/>
<evidence type="ECO:0000256" key="4">
    <source>
        <dbReference type="ARBA" id="ARBA00022679"/>
    </source>
</evidence>
<dbReference type="InterPro" id="IPR015421">
    <property type="entry name" value="PyrdxlP-dep_Trfase_major"/>
</dbReference>
<evidence type="ECO:0000259" key="8">
    <source>
        <dbReference type="Pfam" id="PF00155"/>
    </source>
</evidence>
<dbReference type="NCBIfam" id="TIGR01141">
    <property type="entry name" value="hisC"/>
    <property type="match status" value="1"/>
</dbReference>
<protein>
    <submittedName>
        <fullName evidence="9">Histidinol-phosphate aminotransferase</fullName>
        <ecNumber evidence="9">2.6.1.9</ecNumber>
    </submittedName>
</protein>
<organism evidence="9">
    <name type="scientific">hydrothermal vent metagenome</name>
    <dbReference type="NCBI Taxonomy" id="652676"/>
    <lineage>
        <taxon>unclassified sequences</taxon>
        <taxon>metagenomes</taxon>
        <taxon>ecological metagenomes</taxon>
    </lineage>
</organism>
<proteinExistence type="inferred from homology"/>
<keyword evidence="3" id="KW-0028">Amino-acid biosynthesis</keyword>
<evidence type="ECO:0000256" key="3">
    <source>
        <dbReference type="ARBA" id="ARBA00022605"/>
    </source>
</evidence>
<dbReference type="AlphaFoldDB" id="A0A3B1BTF1"/>
<dbReference type="Gene3D" id="3.90.1150.10">
    <property type="entry name" value="Aspartate Aminotransferase, domain 1"/>
    <property type="match status" value="1"/>
</dbReference>
<evidence type="ECO:0000256" key="6">
    <source>
        <dbReference type="ARBA" id="ARBA00023102"/>
    </source>
</evidence>
<comment type="pathway">
    <text evidence="7">Amino-acid biosynthesis.</text>
</comment>
<dbReference type="GO" id="GO:0000105">
    <property type="term" value="P:L-histidine biosynthetic process"/>
    <property type="evidence" value="ECO:0007669"/>
    <property type="project" value="UniProtKB-KW"/>
</dbReference>
<feature type="domain" description="Aminotransferase class I/classII large" evidence="8">
    <location>
        <begin position="38"/>
        <end position="347"/>
    </location>
</feature>
<gene>
    <name evidence="9" type="ORF">MNBD_NITROSPINAE03-256</name>
</gene>
<dbReference type="CDD" id="cd00609">
    <property type="entry name" value="AAT_like"/>
    <property type="match status" value="1"/>
</dbReference>
<dbReference type="InterPro" id="IPR005861">
    <property type="entry name" value="HisP_aminotrans"/>
</dbReference>
<dbReference type="PANTHER" id="PTHR42885:SF2">
    <property type="entry name" value="HISTIDINOL-PHOSPHATE AMINOTRANSFERASE"/>
    <property type="match status" value="1"/>
</dbReference>
<evidence type="ECO:0000256" key="7">
    <source>
        <dbReference type="ARBA" id="ARBA00029440"/>
    </source>
</evidence>
<comment type="cofactor">
    <cofactor evidence="1">
        <name>pyridoxal 5'-phosphate</name>
        <dbReference type="ChEBI" id="CHEBI:597326"/>
    </cofactor>
</comment>
<dbReference type="Gene3D" id="3.40.640.10">
    <property type="entry name" value="Type I PLP-dependent aspartate aminotransferase-like (Major domain)"/>
    <property type="match status" value="1"/>
</dbReference>
<dbReference type="EMBL" id="UOGB01000091">
    <property type="protein sequence ID" value="VAX17801.1"/>
    <property type="molecule type" value="Genomic_DNA"/>
</dbReference>
<keyword evidence="5" id="KW-0663">Pyridoxal phosphate</keyword>
<name>A0A3B1BTF1_9ZZZZ</name>
<sequence>MDPNDLIRSRIKKVAAYKVDQTPCPVLLDNKEAPYNLPDKLMEQIWVIMSGTELNRYPDMEAEYLKSTIAKKEGAKENEILLGNGSDEIIQTLIISLCDPGSKILVPSPTFSMYANIAFYLNVDTVEAPLNDDWSLDIDRTISLIKKTAPKIVFIASPNNPTGHKYSRADIDAVIDQAPGLVVIDEAYIDYSKEPVGLLYKDRPNVAIMRTFSKAGLAALRLGYLMADARLTAQVNKVRLPYNINSVSQAVTAEVVRSWDSLTPMFDAVIKERERVFGELESIDGVSPCPSTANFTLMKIDDGAGDVYDRLIKAGVRVRRFKGHERLGDYLQATVGTPDENNQFLSALRSSV</sequence>
<dbReference type="GO" id="GO:0030170">
    <property type="term" value="F:pyridoxal phosphate binding"/>
    <property type="evidence" value="ECO:0007669"/>
    <property type="project" value="InterPro"/>
</dbReference>
<keyword evidence="4 9" id="KW-0808">Transferase</keyword>
<dbReference type="InterPro" id="IPR015424">
    <property type="entry name" value="PyrdxlP-dep_Trfase"/>
</dbReference>
<dbReference type="Pfam" id="PF00155">
    <property type="entry name" value="Aminotran_1_2"/>
    <property type="match status" value="1"/>
</dbReference>
<dbReference type="HAMAP" id="MF_01023">
    <property type="entry name" value="HisC_aminotrans_2"/>
    <property type="match status" value="1"/>
</dbReference>
<evidence type="ECO:0000256" key="5">
    <source>
        <dbReference type="ARBA" id="ARBA00022898"/>
    </source>
</evidence>
<keyword evidence="6" id="KW-0368">Histidine biosynthesis</keyword>
<dbReference type="SUPFAM" id="SSF53383">
    <property type="entry name" value="PLP-dependent transferases"/>
    <property type="match status" value="1"/>
</dbReference>
<dbReference type="InterPro" id="IPR004839">
    <property type="entry name" value="Aminotransferase_I/II_large"/>
</dbReference>
<reference evidence="9" key="1">
    <citation type="submission" date="2018-06" db="EMBL/GenBank/DDBJ databases">
        <authorList>
            <person name="Zhirakovskaya E."/>
        </authorList>
    </citation>
    <scope>NUCLEOTIDE SEQUENCE</scope>
</reference>
<dbReference type="GO" id="GO:0004400">
    <property type="term" value="F:histidinol-phosphate transaminase activity"/>
    <property type="evidence" value="ECO:0007669"/>
    <property type="project" value="UniProtKB-EC"/>
</dbReference>